<dbReference type="SUPFAM" id="SSF55083">
    <property type="entry name" value="6-hydroxymethyl-7,8-dihydropterin pyrophosphokinase, HPPK"/>
    <property type="match status" value="1"/>
</dbReference>
<comment type="caution">
    <text evidence="11">The sequence shown here is derived from an EMBL/GenBank/DDBJ whole genome shotgun (WGS) entry which is preliminary data.</text>
</comment>
<evidence type="ECO:0000313" key="12">
    <source>
        <dbReference type="Proteomes" id="UP001204000"/>
    </source>
</evidence>
<evidence type="ECO:0000256" key="4">
    <source>
        <dbReference type="ARBA" id="ARBA00022679"/>
    </source>
</evidence>
<evidence type="ECO:0000256" key="5">
    <source>
        <dbReference type="ARBA" id="ARBA00022741"/>
    </source>
</evidence>
<evidence type="ECO:0000256" key="6">
    <source>
        <dbReference type="ARBA" id="ARBA00022777"/>
    </source>
</evidence>
<dbReference type="RefSeq" id="WP_253578570.1">
    <property type="nucleotide sequence ID" value="NZ_JAMFTQ010000011.1"/>
</dbReference>
<keyword evidence="8" id="KW-0289">Folate biosynthesis</keyword>
<keyword evidence="5" id="KW-0547">Nucleotide-binding</keyword>
<dbReference type="InterPro" id="IPR000550">
    <property type="entry name" value="Hppk"/>
</dbReference>
<evidence type="ECO:0000256" key="2">
    <source>
        <dbReference type="ARBA" id="ARBA00005051"/>
    </source>
</evidence>
<keyword evidence="12" id="KW-1185">Reference proteome</keyword>
<keyword evidence="7" id="KW-0067">ATP-binding</keyword>
<feature type="domain" description="7,8-dihydro-6-hydroxymethylpterin-pyrophosphokinase" evidence="10">
    <location>
        <begin position="83"/>
        <end position="94"/>
    </location>
</feature>
<keyword evidence="4 11" id="KW-0808">Transferase</keyword>
<dbReference type="PANTHER" id="PTHR43071">
    <property type="entry name" value="2-AMINO-4-HYDROXY-6-HYDROXYMETHYLDIHYDROPTERIDINE PYROPHOSPHOKINASE"/>
    <property type="match status" value="1"/>
</dbReference>
<name>A0ABT1G362_9CORY</name>
<gene>
    <name evidence="11" type="primary">folK</name>
    <name evidence="11" type="ORF">M5J20_08655</name>
</gene>
<dbReference type="NCBIfam" id="TIGR01498">
    <property type="entry name" value="folK"/>
    <property type="match status" value="1"/>
</dbReference>
<protein>
    <recommendedName>
        <fullName evidence="3">2-amino-4-hydroxy-6-hydroxymethyldihydropteridine diphosphokinase</fullName>
        <ecNumber evidence="3">2.7.6.3</ecNumber>
    </recommendedName>
</protein>
<keyword evidence="6" id="KW-0418">Kinase</keyword>
<evidence type="ECO:0000256" key="7">
    <source>
        <dbReference type="ARBA" id="ARBA00022840"/>
    </source>
</evidence>
<dbReference type="CDD" id="cd00483">
    <property type="entry name" value="HPPK"/>
    <property type="match status" value="1"/>
</dbReference>
<dbReference type="InterPro" id="IPR035907">
    <property type="entry name" value="Hppk_sf"/>
</dbReference>
<reference evidence="11" key="1">
    <citation type="submission" date="2022-05" db="EMBL/GenBank/DDBJ databases">
        <title>Corynebacterium sp. TA-R-1 sp. nov., isolated from human feces.</title>
        <authorList>
            <person name="Shamsuzzaman M."/>
            <person name="Dahal R.H."/>
        </authorList>
    </citation>
    <scope>NUCLEOTIDE SEQUENCE</scope>
    <source>
        <strain evidence="11">TA-R-1</strain>
    </source>
</reference>
<sequence>MRAVLSTGSNMEDSRAHLAAVVRAFEPHLIRASSIYATAPWGGVDQPDFLNQALLIDVPLTPHELLNTCQQLEREANRVRDVRWGPRTLDVDIVHIDGYTADDPELTVPHPRAHQREFVLRPWLEIDPDAQLNGQPVREILHNLEPQGVRQLPAEASDPADPTQSEARP</sequence>
<dbReference type="PANTHER" id="PTHR43071:SF1">
    <property type="entry name" value="2-AMINO-4-HYDROXY-6-HYDROXYMETHYLDIHYDROPTERIDINE PYROPHOSPHOKINASE"/>
    <property type="match status" value="1"/>
</dbReference>
<dbReference type="Proteomes" id="UP001204000">
    <property type="component" value="Unassembled WGS sequence"/>
</dbReference>
<evidence type="ECO:0000313" key="11">
    <source>
        <dbReference type="EMBL" id="MCP1388252.1"/>
    </source>
</evidence>
<evidence type="ECO:0000256" key="3">
    <source>
        <dbReference type="ARBA" id="ARBA00013253"/>
    </source>
</evidence>
<feature type="region of interest" description="Disordered" evidence="9">
    <location>
        <begin position="145"/>
        <end position="169"/>
    </location>
</feature>
<dbReference type="Gene3D" id="3.30.70.560">
    <property type="entry name" value="7,8-Dihydro-6-hydroxymethylpterin-pyrophosphokinase HPPK"/>
    <property type="match status" value="1"/>
</dbReference>
<comment type="catalytic activity">
    <reaction evidence="1">
        <text>6-hydroxymethyl-7,8-dihydropterin + ATP = (7,8-dihydropterin-6-yl)methyl diphosphate + AMP + H(+)</text>
        <dbReference type="Rhea" id="RHEA:11412"/>
        <dbReference type="ChEBI" id="CHEBI:15378"/>
        <dbReference type="ChEBI" id="CHEBI:30616"/>
        <dbReference type="ChEBI" id="CHEBI:44841"/>
        <dbReference type="ChEBI" id="CHEBI:72950"/>
        <dbReference type="ChEBI" id="CHEBI:456215"/>
        <dbReference type="EC" id="2.7.6.3"/>
    </reaction>
</comment>
<organism evidence="11 12">
    <name type="scientific">Corynebacterium stercoris</name>
    <dbReference type="NCBI Taxonomy" id="2943490"/>
    <lineage>
        <taxon>Bacteria</taxon>
        <taxon>Bacillati</taxon>
        <taxon>Actinomycetota</taxon>
        <taxon>Actinomycetes</taxon>
        <taxon>Mycobacteriales</taxon>
        <taxon>Corynebacteriaceae</taxon>
        <taxon>Corynebacterium</taxon>
    </lineage>
</organism>
<evidence type="ECO:0000256" key="8">
    <source>
        <dbReference type="ARBA" id="ARBA00022909"/>
    </source>
</evidence>
<comment type="pathway">
    <text evidence="2">Cofactor biosynthesis; tetrahydrofolate biosynthesis; 2-amino-4-hydroxy-6-hydroxymethyl-7,8-dihydropteridine diphosphate from 7,8-dihydroneopterin triphosphate: step 4/4.</text>
</comment>
<evidence type="ECO:0000256" key="9">
    <source>
        <dbReference type="SAM" id="MobiDB-lite"/>
    </source>
</evidence>
<proteinExistence type="predicted"/>
<dbReference type="EC" id="2.7.6.3" evidence="3"/>
<accession>A0ABT1G362</accession>
<evidence type="ECO:0000259" key="10">
    <source>
        <dbReference type="PROSITE" id="PS00794"/>
    </source>
</evidence>
<dbReference type="GO" id="GO:0003848">
    <property type="term" value="F:2-amino-4-hydroxy-6-hydroxymethyldihydropteridine diphosphokinase activity"/>
    <property type="evidence" value="ECO:0007669"/>
    <property type="project" value="UniProtKB-EC"/>
</dbReference>
<dbReference type="EMBL" id="JAMFTQ010000011">
    <property type="protein sequence ID" value="MCP1388252.1"/>
    <property type="molecule type" value="Genomic_DNA"/>
</dbReference>
<evidence type="ECO:0000256" key="1">
    <source>
        <dbReference type="ARBA" id="ARBA00000198"/>
    </source>
</evidence>
<dbReference type="PROSITE" id="PS00794">
    <property type="entry name" value="HPPK"/>
    <property type="match status" value="1"/>
</dbReference>
<dbReference type="Pfam" id="PF01288">
    <property type="entry name" value="HPPK"/>
    <property type="match status" value="1"/>
</dbReference>